<feature type="domain" description="Type I restriction modification DNA specificity" evidence="4">
    <location>
        <begin position="226"/>
        <end position="386"/>
    </location>
</feature>
<organism evidence="5 6">
    <name type="scientific">Salegentibacter agarivorans</name>
    <dbReference type="NCBI Taxonomy" id="345907"/>
    <lineage>
        <taxon>Bacteria</taxon>
        <taxon>Pseudomonadati</taxon>
        <taxon>Bacteroidota</taxon>
        <taxon>Flavobacteriia</taxon>
        <taxon>Flavobacteriales</taxon>
        <taxon>Flavobacteriaceae</taxon>
        <taxon>Salegentibacter</taxon>
    </lineage>
</organism>
<dbReference type="Pfam" id="PF01420">
    <property type="entry name" value="Methylase_S"/>
    <property type="match status" value="2"/>
</dbReference>
<accession>A0A1I2Q8H3</accession>
<dbReference type="RefSeq" id="WP_093306566.1">
    <property type="nucleotide sequence ID" value="NZ_FOOH01000041.1"/>
</dbReference>
<evidence type="ECO:0000313" key="5">
    <source>
        <dbReference type="EMBL" id="SFG22577.1"/>
    </source>
</evidence>
<keyword evidence="2" id="KW-0680">Restriction system</keyword>
<dbReference type="PANTHER" id="PTHR30408">
    <property type="entry name" value="TYPE-1 RESTRICTION ENZYME ECOKI SPECIFICITY PROTEIN"/>
    <property type="match status" value="1"/>
</dbReference>
<dbReference type="AlphaFoldDB" id="A0A1I2Q8H3"/>
<proteinExistence type="inferred from homology"/>
<comment type="similarity">
    <text evidence="1">Belongs to the type-I restriction system S methylase family.</text>
</comment>
<keyword evidence="3" id="KW-0238">DNA-binding</keyword>
<gene>
    <name evidence="5" type="ORF">SAMN04488033_14110</name>
</gene>
<dbReference type="Gene3D" id="1.10.287.1120">
    <property type="entry name" value="Bipartite methylase S protein"/>
    <property type="match status" value="1"/>
</dbReference>
<evidence type="ECO:0000256" key="2">
    <source>
        <dbReference type="ARBA" id="ARBA00022747"/>
    </source>
</evidence>
<sequence>MQIEKKLVPKLRFREFSNDWERVRLGKLVEIKSGISPSSYNFSEDGKYPFIKVEELNNCEKYQFQSRFYSNSSNNLIEFNSILFPKRGAAILNNKIRISSVPLLMDSNMMALKCDDSKLYYEFLYYKIIKEKLYRIADTSTIPQLNNKHIIPYNLFIPTLVEQQKIAKFLTAIDTRIHNLEKKKDLLEQYKRGVIQKIFKQELRFKNGDGKDFPEWKYLQLGKLTTKTGKKNKENINYPIYSINNKEGFLPQGEQFDGMDSNERGYDISLYKVIKKNTFAYNPARINVGSIGFSGKLDDIIVSSLYVCFKTKEALEDRYLKQYLNTFQFNKDVLRFSEGGVRQYLFFENFSKIKIPLPNRMEQLKIASFVETLDKKIALITQQIEQSKSYRKALLQQMFV</sequence>
<dbReference type="EMBL" id="FOOH01000041">
    <property type="protein sequence ID" value="SFG22577.1"/>
    <property type="molecule type" value="Genomic_DNA"/>
</dbReference>
<evidence type="ECO:0000259" key="4">
    <source>
        <dbReference type="Pfam" id="PF01420"/>
    </source>
</evidence>
<evidence type="ECO:0000256" key="1">
    <source>
        <dbReference type="ARBA" id="ARBA00010923"/>
    </source>
</evidence>
<name>A0A1I2Q8H3_9FLAO</name>
<dbReference type="PANTHER" id="PTHR30408:SF12">
    <property type="entry name" value="TYPE I RESTRICTION ENZYME MJAVIII SPECIFICITY SUBUNIT"/>
    <property type="match status" value="1"/>
</dbReference>
<dbReference type="GO" id="GO:0009307">
    <property type="term" value="P:DNA restriction-modification system"/>
    <property type="evidence" value="ECO:0007669"/>
    <property type="project" value="UniProtKB-KW"/>
</dbReference>
<dbReference type="Proteomes" id="UP000199116">
    <property type="component" value="Unassembled WGS sequence"/>
</dbReference>
<evidence type="ECO:0000313" key="6">
    <source>
        <dbReference type="Proteomes" id="UP000199116"/>
    </source>
</evidence>
<dbReference type="Gene3D" id="3.90.220.20">
    <property type="entry name" value="DNA methylase specificity domains"/>
    <property type="match status" value="2"/>
</dbReference>
<dbReference type="SUPFAM" id="SSF116734">
    <property type="entry name" value="DNA methylase specificity domain"/>
    <property type="match status" value="2"/>
</dbReference>
<dbReference type="InterPro" id="IPR044946">
    <property type="entry name" value="Restrct_endonuc_typeI_TRD_sf"/>
</dbReference>
<keyword evidence="6" id="KW-1185">Reference proteome</keyword>
<evidence type="ECO:0000256" key="3">
    <source>
        <dbReference type="ARBA" id="ARBA00023125"/>
    </source>
</evidence>
<dbReference type="GO" id="GO:0003677">
    <property type="term" value="F:DNA binding"/>
    <property type="evidence" value="ECO:0007669"/>
    <property type="project" value="UniProtKB-KW"/>
</dbReference>
<dbReference type="InterPro" id="IPR052021">
    <property type="entry name" value="Type-I_RS_S_subunit"/>
</dbReference>
<protein>
    <submittedName>
        <fullName evidence="5">Type I restriction enzyme, S subunit</fullName>
    </submittedName>
</protein>
<reference evidence="6" key="1">
    <citation type="submission" date="2016-10" db="EMBL/GenBank/DDBJ databases">
        <authorList>
            <person name="Varghese N."/>
            <person name="Submissions S."/>
        </authorList>
    </citation>
    <scope>NUCLEOTIDE SEQUENCE [LARGE SCALE GENOMIC DNA]</scope>
    <source>
        <strain evidence="6">DSM 23515</strain>
    </source>
</reference>
<dbReference type="InterPro" id="IPR000055">
    <property type="entry name" value="Restrct_endonuc_typeI_TRD"/>
</dbReference>
<feature type="domain" description="Type I restriction modification DNA specificity" evidence="4">
    <location>
        <begin position="19"/>
        <end position="188"/>
    </location>
</feature>